<keyword evidence="1 2" id="KW-0597">Phosphoprotein</keyword>
<organism evidence="4 5">
    <name type="scientific">Methylobacterium marchantiae</name>
    <dbReference type="NCBI Taxonomy" id="600331"/>
    <lineage>
        <taxon>Bacteria</taxon>
        <taxon>Pseudomonadati</taxon>
        <taxon>Pseudomonadota</taxon>
        <taxon>Alphaproteobacteria</taxon>
        <taxon>Hyphomicrobiales</taxon>
        <taxon>Methylobacteriaceae</taxon>
        <taxon>Methylobacterium</taxon>
    </lineage>
</organism>
<accession>A0ABW3WYL5</accession>
<dbReference type="PROSITE" id="PS50110">
    <property type="entry name" value="RESPONSE_REGULATORY"/>
    <property type="match status" value="1"/>
</dbReference>
<evidence type="ECO:0000256" key="2">
    <source>
        <dbReference type="PROSITE-ProRule" id="PRU00169"/>
    </source>
</evidence>
<evidence type="ECO:0000259" key="3">
    <source>
        <dbReference type="PROSITE" id="PS50110"/>
    </source>
</evidence>
<dbReference type="Gene3D" id="3.40.50.2300">
    <property type="match status" value="1"/>
</dbReference>
<protein>
    <submittedName>
        <fullName evidence="4">Response regulator</fullName>
    </submittedName>
</protein>
<dbReference type="SMART" id="SM00448">
    <property type="entry name" value="REC"/>
    <property type="match status" value="1"/>
</dbReference>
<dbReference type="Proteomes" id="UP001597176">
    <property type="component" value="Unassembled WGS sequence"/>
</dbReference>
<reference evidence="5" key="1">
    <citation type="journal article" date="2019" name="Int. J. Syst. Evol. Microbiol.">
        <title>The Global Catalogue of Microorganisms (GCM) 10K type strain sequencing project: providing services to taxonomists for standard genome sequencing and annotation.</title>
        <authorList>
            <consortium name="The Broad Institute Genomics Platform"/>
            <consortium name="The Broad Institute Genome Sequencing Center for Infectious Disease"/>
            <person name="Wu L."/>
            <person name="Ma J."/>
        </authorList>
    </citation>
    <scope>NUCLEOTIDE SEQUENCE [LARGE SCALE GENOMIC DNA]</scope>
    <source>
        <strain evidence="5">CCUG 56108</strain>
    </source>
</reference>
<feature type="domain" description="Response regulatory" evidence="3">
    <location>
        <begin position="13"/>
        <end position="125"/>
    </location>
</feature>
<dbReference type="PANTHER" id="PTHR44591">
    <property type="entry name" value="STRESS RESPONSE REGULATOR PROTEIN 1"/>
    <property type="match status" value="1"/>
</dbReference>
<evidence type="ECO:0000256" key="1">
    <source>
        <dbReference type="ARBA" id="ARBA00022553"/>
    </source>
</evidence>
<evidence type="ECO:0000313" key="4">
    <source>
        <dbReference type="EMBL" id="MFD1302316.1"/>
    </source>
</evidence>
<dbReference type="InterPro" id="IPR050595">
    <property type="entry name" value="Bact_response_regulator"/>
</dbReference>
<sequence>MGNQISESVAKPRVLIVEDEVMLLEVITAHLEEAGYDVDQALNAEVALDILKSGRKVDVLFTDIRLPGAMDGWQLAEAAREIRRKLPVIYATGFSHTPPRLAEGAVFFSKPYRAAAIIRAIQGFEISPIA</sequence>
<dbReference type="EMBL" id="JBHTND010000014">
    <property type="protein sequence ID" value="MFD1302316.1"/>
    <property type="molecule type" value="Genomic_DNA"/>
</dbReference>
<gene>
    <name evidence="4" type="ORF">ACFQ4G_12120</name>
</gene>
<dbReference type="InterPro" id="IPR011006">
    <property type="entry name" value="CheY-like_superfamily"/>
</dbReference>
<dbReference type="SUPFAM" id="SSF52172">
    <property type="entry name" value="CheY-like"/>
    <property type="match status" value="1"/>
</dbReference>
<feature type="modified residue" description="4-aspartylphosphate" evidence="2">
    <location>
        <position position="63"/>
    </location>
</feature>
<dbReference type="InterPro" id="IPR001789">
    <property type="entry name" value="Sig_transdc_resp-reg_receiver"/>
</dbReference>
<dbReference type="RefSeq" id="WP_238206446.1">
    <property type="nucleotide sequence ID" value="NZ_JBHTND010000014.1"/>
</dbReference>
<comment type="caution">
    <text evidence="4">The sequence shown here is derived from an EMBL/GenBank/DDBJ whole genome shotgun (WGS) entry which is preliminary data.</text>
</comment>
<evidence type="ECO:0000313" key="5">
    <source>
        <dbReference type="Proteomes" id="UP001597176"/>
    </source>
</evidence>
<dbReference type="Pfam" id="PF00072">
    <property type="entry name" value="Response_reg"/>
    <property type="match status" value="1"/>
</dbReference>
<proteinExistence type="predicted"/>
<name>A0ABW3WYL5_9HYPH</name>
<dbReference type="PANTHER" id="PTHR44591:SF21">
    <property type="entry name" value="TWO-COMPONENT RESPONSE REGULATOR"/>
    <property type="match status" value="1"/>
</dbReference>
<keyword evidence="5" id="KW-1185">Reference proteome</keyword>